<dbReference type="EMBL" id="NBNE01005600">
    <property type="protein sequence ID" value="OWZ03307.1"/>
    <property type="molecule type" value="Genomic_DNA"/>
</dbReference>
<accession>A0A225VET1</accession>
<dbReference type="AlphaFoldDB" id="A0A225VET1"/>
<feature type="chain" id="PRO_5012240169" evidence="1">
    <location>
        <begin position="25"/>
        <end position="107"/>
    </location>
</feature>
<gene>
    <name evidence="2" type="ORF">PHMEG_00024986</name>
</gene>
<proteinExistence type="predicted"/>
<organism evidence="2 3">
    <name type="scientific">Phytophthora megakarya</name>
    <dbReference type="NCBI Taxonomy" id="4795"/>
    <lineage>
        <taxon>Eukaryota</taxon>
        <taxon>Sar</taxon>
        <taxon>Stramenopiles</taxon>
        <taxon>Oomycota</taxon>
        <taxon>Peronosporomycetes</taxon>
        <taxon>Peronosporales</taxon>
        <taxon>Peronosporaceae</taxon>
        <taxon>Phytophthora</taxon>
    </lineage>
</organism>
<comment type="caution">
    <text evidence="2">The sequence shown here is derived from an EMBL/GenBank/DDBJ whole genome shotgun (WGS) entry which is preliminary data.</text>
</comment>
<evidence type="ECO:0000313" key="3">
    <source>
        <dbReference type="Proteomes" id="UP000198211"/>
    </source>
</evidence>
<protein>
    <submittedName>
        <fullName evidence="2">RxLR effector protein</fullName>
    </submittedName>
</protein>
<sequence length="107" mass="11719">MNKKHIFLITAIVILLAICPDATITNVVFPRLVNSINYRSVGVDNTRLLATGKLDHDGNNISKNSDNEERGALSSSAQLAFIKKMWPYSTNKRDDEVGEGGEIGCVN</sequence>
<reference evidence="3" key="1">
    <citation type="submission" date="2017-03" db="EMBL/GenBank/DDBJ databases">
        <title>Phytopthora megakarya and P. palmivora, two closely related causual agents of cacao black pod achieved similar genome size and gene model numbers by different mechanisms.</title>
        <authorList>
            <person name="Ali S."/>
            <person name="Shao J."/>
            <person name="Larry D.J."/>
            <person name="Kronmiller B."/>
            <person name="Shen D."/>
            <person name="Strem M.D."/>
            <person name="Melnick R.L."/>
            <person name="Guiltinan M.J."/>
            <person name="Tyler B.M."/>
            <person name="Meinhardt L.W."/>
            <person name="Bailey B.A."/>
        </authorList>
    </citation>
    <scope>NUCLEOTIDE SEQUENCE [LARGE SCALE GENOMIC DNA]</scope>
    <source>
        <strain evidence="3">zdho120</strain>
    </source>
</reference>
<keyword evidence="1" id="KW-0732">Signal</keyword>
<dbReference type="Proteomes" id="UP000198211">
    <property type="component" value="Unassembled WGS sequence"/>
</dbReference>
<evidence type="ECO:0000313" key="2">
    <source>
        <dbReference type="EMBL" id="OWZ03307.1"/>
    </source>
</evidence>
<name>A0A225VET1_9STRA</name>
<feature type="signal peptide" evidence="1">
    <location>
        <begin position="1"/>
        <end position="24"/>
    </location>
</feature>
<keyword evidence="3" id="KW-1185">Reference proteome</keyword>
<evidence type="ECO:0000256" key="1">
    <source>
        <dbReference type="SAM" id="SignalP"/>
    </source>
</evidence>